<dbReference type="PANTHER" id="PTHR22812">
    <property type="entry name" value="CHROMOBOX PROTEIN"/>
    <property type="match status" value="1"/>
</dbReference>
<dbReference type="CDD" id="cd00024">
    <property type="entry name" value="CD_CSD"/>
    <property type="match status" value="1"/>
</dbReference>
<comment type="subcellular location">
    <subcellularLocation>
        <location evidence="1">Nucleus</location>
    </subcellularLocation>
</comment>
<dbReference type="STRING" id="27835.A0A0N4Y3J5"/>
<dbReference type="PROSITE" id="PS50013">
    <property type="entry name" value="CHROMO_2"/>
    <property type="match status" value="1"/>
</dbReference>
<dbReference type="OMA" id="DQQFRIC"/>
<dbReference type="AlphaFoldDB" id="A0A0N4Y3J5"/>
<reference evidence="5 6" key="2">
    <citation type="submission" date="2018-11" db="EMBL/GenBank/DDBJ databases">
        <authorList>
            <consortium name="Pathogen Informatics"/>
        </authorList>
    </citation>
    <scope>NUCLEOTIDE SEQUENCE [LARGE SCALE GENOMIC DNA]</scope>
</reference>
<dbReference type="InterPro" id="IPR051219">
    <property type="entry name" value="Heterochromatin_chromo-domain"/>
</dbReference>
<dbReference type="CDD" id="cd00034">
    <property type="entry name" value="CSD"/>
    <property type="match status" value="1"/>
</dbReference>
<dbReference type="InterPro" id="IPR023779">
    <property type="entry name" value="Chromodomain_CS"/>
</dbReference>
<feature type="region of interest" description="Disordered" evidence="3">
    <location>
        <begin position="68"/>
        <end position="167"/>
    </location>
</feature>
<dbReference type="InterPro" id="IPR008251">
    <property type="entry name" value="Chromo_shadow_dom"/>
</dbReference>
<name>A0A0N4Y3J5_NIPBR</name>
<evidence type="ECO:0000256" key="2">
    <source>
        <dbReference type="ARBA" id="ARBA00023242"/>
    </source>
</evidence>
<dbReference type="InterPro" id="IPR023780">
    <property type="entry name" value="Chromo_domain"/>
</dbReference>
<evidence type="ECO:0000313" key="6">
    <source>
        <dbReference type="Proteomes" id="UP000271162"/>
    </source>
</evidence>
<dbReference type="InterPro" id="IPR017984">
    <property type="entry name" value="Chromo_dom_subgr"/>
</dbReference>
<keyword evidence="2" id="KW-0539">Nucleus</keyword>
<dbReference type="Gene3D" id="2.40.50.40">
    <property type="match status" value="2"/>
</dbReference>
<dbReference type="Pfam" id="PF00385">
    <property type="entry name" value="Chromo"/>
    <property type="match status" value="1"/>
</dbReference>
<dbReference type="GO" id="GO:0000792">
    <property type="term" value="C:heterochromatin"/>
    <property type="evidence" value="ECO:0007669"/>
    <property type="project" value="UniProtKB-ARBA"/>
</dbReference>
<keyword evidence="6" id="KW-1185">Reference proteome</keyword>
<dbReference type="GO" id="GO:0005634">
    <property type="term" value="C:nucleus"/>
    <property type="evidence" value="ECO:0007669"/>
    <property type="project" value="UniProtKB-SubCell"/>
</dbReference>
<protein>
    <submittedName>
        <fullName evidence="7">Chromo domain-containing protein</fullName>
    </submittedName>
</protein>
<dbReference type="Pfam" id="PF01393">
    <property type="entry name" value="Chromo_shadow"/>
    <property type="match status" value="1"/>
</dbReference>
<dbReference type="PROSITE" id="PS00598">
    <property type="entry name" value="CHROMO_1"/>
    <property type="match status" value="1"/>
</dbReference>
<dbReference type="SUPFAM" id="SSF54160">
    <property type="entry name" value="Chromo domain-like"/>
    <property type="match status" value="2"/>
</dbReference>
<gene>
    <name evidence="5" type="ORF">NBR_LOCUS10390</name>
</gene>
<dbReference type="InterPro" id="IPR016197">
    <property type="entry name" value="Chromo-like_dom_sf"/>
</dbReference>
<proteinExistence type="predicted"/>
<organism evidence="7">
    <name type="scientific">Nippostrongylus brasiliensis</name>
    <name type="common">Rat hookworm</name>
    <dbReference type="NCBI Taxonomy" id="27835"/>
    <lineage>
        <taxon>Eukaryota</taxon>
        <taxon>Metazoa</taxon>
        <taxon>Ecdysozoa</taxon>
        <taxon>Nematoda</taxon>
        <taxon>Chromadorea</taxon>
        <taxon>Rhabditida</taxon>
        <taxon>Rhabditina</taxon>
        <taxon>Rhabditomorpha</taxon>
        <taxon>Strongyloidea</taxon>
        <taxon>Heligmosomidae</taxon>
        <taxon>Nippostrongylus</taxon>
    </lineage>
</organism>
<evidence type="ECO:0000313" key="7">
    <source>
        <dbReference type="WBParaSite" id="NBR_0001038901-mRNA-1"/>
    </source>
</evidence>
<feature type="compositionally biased region" description="Basic and acidic residues" evidence="3">
    <location>
        <begin position="68"/>
        <end position="81"/>
    </location>
</feature>
<reference evidence="7" key="1">
    <citation type="submission" date="2017-02" db="UniProtKB">
        <authorList>
            <consortium name="WormBaseParasite"/>
        </authorList>
    </citation>
    <scope>IDENTIFICATION</scope>
</reference>
<sequence length="242" mass="27356">MSSTSSEESGSEVGEEYVVEKILGKRTRKGRVEYLIKWRGYDDPDDNTWEPAGQCDCAELIKEFEKQYRKGSKEKDVVENGKKRKRQAESLSPQRSPKSKVGREGTSDSDASPKSQASRSESPIRKTSPRAQEIEEDIFDDGTSSEAPNPPKKTKKRKGKFTPDKNVNLADDDKYGVCSGRKVCRILGLNTKADELRMLVVYSDREKIKKKDAELVPSRILRHYAPQLVIDYYESLITSVGK</sequence>
<dbReference type="SMART" id="SM00298">
    <property type="entry name" value="CHROMO"/>
    <property type="match status" value="1"/>
</dbReference>
<dbReference type="Proteomes" id="UP000271162">
    <property type="component" value="Unassembled WGS sequence"/>
</dbReference>
<dbReference type="WBParaSite" id="NBR_0001038901-mRNA-1">
    <property type="protein sequence ID" value="NBR_0001038901-mRNA-1"/>
    <property type="gene ID" value="NBR_0001038901"/>
</dbReference>
<feature type="compositionally biased region" description="Polar residues" evidence="3">
    <location>
        <begin position="108"/>
        <end position="121"/>
    </location>
</feature>
<evidence type="ECO:0000259" key="4">
    <source>
        <dbReference type="PROSITE" id="PS50013"/>
    </source>
</evidence>
<dbReference type="InterPro" id="IPR000953">
    <property type="entry name" value="Chromo/chromo_shadow_dom"/>
</dbReference>
<evidence type="ECO:0000256" key="1">
    <source>
        <dbReference type="ARBA" id="ARBA00004123"/>
    </source>
</evidence>
<evidence type="ECO:0000313" key="5">
    <source>
        <dbReference type="EMBL" id="VDL73979.1"/>
    </source>
</evidence>
<dbReference type="PRINTS" id="PR00504">
    <property type="entry name" value="CHROMODOMAIN"/>
</dbReference>
<accession>A0A0N4Y3J5</accession>
<evidence type="ECO:0000256" key="3">
    <source>
        <dbReference type="SAM" id="MobiDB-lite"/>
    </source>
</evidence>
<feature type="domain" description="Chromo" evidence="4">
    <location>
        <begin position="17"/>
        <end position="76"/>
    </location>
</feature>
<dbReference type="EMBL" id="UYSL01020308">
    <property type="protein sequence ID" value="VDL73979.1"/>
    <property type="molecule type" value="Genomic_DNA"/>
</dbReference>